<comment type="caution">
    <text evidence="1">The sequence shown here is derived from an EMBL/GenBank/DDBJ whole genome shotgun (WGS) entry which is preliminary data.</text>
</comment>
<dbReference type="Proteomes" id="UP001446871">
    <property type="component" value="Unassembled WGS sequence"/>
</dbReference>
<evidence type="ECO:0000313" key="2">
    <source>
        <dbReference type="Proteomes" id="UP001446871"/>
    </source>
</evidence>
<reference evidence="1 2" key="1">
    <citation type="submission" date="2023-01" db="EMBL/GenBank/DDBJ databases">
        <title>Analysis of 21 Apiospora genomes using comparative genomics revels a genus with tremendous synthesis potential of carbohydrate active enzymes and secondary metabolites.</title>
        <authorList>
            <person name="Sorensen T."/>
        </authorList>
    </citation>
    <scope>NUCLEOTIDE SEQUENCE [LARGE SCALE GENOMIC DNA]</scope>
    <source>
        <strain evidence="1 2">CBS 83171</strain>
    </source>
</reference>
<keyword evidence="2" id="KW-1185">Reference proteome</keyword>
<protein>
    <submittedName>
        <fullName evidence="1">Uncharacterized protein</fullName>
    </submittedName>
</protein>
<dbReference type="EMBL" id="JAQQWM010000001">
    <property type="protein sequence ID" value="KAK8081222.1"/>
    <property type="molecule type" value="Genomic_DNA"/>
</dbReference>
<gene>
    <name evidence="1" type="ORF">PG996_000003</name>
</gene>
<organism evidence="1 2">
    <name type="scientific">Apiospora saccharicola</name>
    <dbReference type="NCBI Taxonomy" id="335842"/>
    <lineage>
        <taxon>Eukaryota</taxon>
        <taxon>Fungi</taxon>
        <taxon>Dikarya</taxon>
        <taxon>Ascomycota</taxon>
        <taxon>Pezizomycotina</taxon>
        <taxon>Sordariomycetes</taxon>
        <taxon>Xylariomycetidae</taxon>
        <taxon>Amphisphaeriales</taxon>
        <taxon>Apiosporaceae</taxon>
        <taxon>Apiospora</taxon>
    </lineage>
</organism>
<proteinExistence type="predicted"/>
<accession>A0ABR1WCR2</accession>
<name>A0ABR1WCR2_9PEZI</name>
<evidence type="ECO:0000313" key="1">
    <source>
        <dbReference type="EMBL" id="KAK8081222.1"/>
    </source>
</evidence>
<sequence>MAGTLDLAQTRDPLMFNNYIFKVDLAAPASPAFFPDTQPCTISPPPDDLSELVLRMSNPLAEGLNNANRVENDVAAATAVLCSCPILI</sequence>